<evidence type="ECO:0000256" key="1">
    <source>
        <dbReference type="SAM" id="Phobius"/>
    </source>
</evidence>
<keyword evidence="1" id="KW-1133">Transmembrane helix</keyword>
<comment type="caution">
    <text evidence="2">The sequence shown here is derived from an EMBL/GenBank/DDBJ whole genome shotgun (WGS) entry which is preliminary data.</text>
</comment>
<evidence type="ECO:0000313" key="3">
    <source>
        <dbReference type="Proteomes" id="UP000020218"/>
    </source>
</evidence>
<feature type="transmembrane region" description="Helical" evidence="1">
    <location>
        <begin position="212"/>
        <end position="232"/>
    </location>
</feature>
<keyword evidence="1" id="KW-0812">Transmembrane</keyword>
<evidence type="ECO:0000313" key="2">
    <source>
        <dbReference type="EMBL" id="EXI64876.1"/>
    </source>
</evidence>
<protein>
    <submittedName>
        <fullName evidence="2">Uncharacterized protein</fullName>
    </submittedName>
</protein>
<organism evidence="2 3">
    <name type="scientific">Candidatus Accumulibacter adjunctus</name>
    <dbReference type="NCBI Taxonomy" id="1454001"/>
    <lineage>
        <taxon>Bacteria</taxon>
        <taxon>Pseudomonadati</taxon>
        <taxon>Pseudomonadota</taxon>
        <taxon>Betaproteobacteria</taxon>
        <taxon>Candidatus Accumulibacter</taxon>
    </lineage>
</organism>
<dbReference type="PATRIC" id="fig|1454001.3.peg.3664"/>
<reference evidence="2" key="1">
    <citation type="submission" date="2014-02" db="EMBL/GenBank/DDBJ databases">
        <title>Expanding our view of genomic diversity in Candidatus Accumulibacter clades.</title>
        <authorList>
            <person name="Skennerton C.T."/>
            <person name="Barr J.J."/>
            <person name="Slater F.R."/>
            <person name="Bond P.L."/>
            <person name="Tyson G.W."/>
        </authorList>
    </citation>
    <scope>NUCLEOTIDE SEQUENCE [LARGE SCALE GENOMIC DNA]</scope>
</reference>
<proteinExistence type="predicted"/>
<dbReference type="EMBL" id="JFAX01000032">
    <property type="protein sequence ID" value="EXI64876.1"/>
    <property type="molecule type" value="Genomic_DNA"/>
</dbReference>
<feature type="transmembrane region" description="Helical" evidence="1">
    <location>
        <begin position="244"/>
        <end position="264"/>
    </location>
</feature>
<name>A0A011MQJ4_9PROT</name>
<dbReference type="AlphaFoldDB" id="A0A011MQJ4"/>
<keyword evidence="3" id="KW-1185">Reference proteome</keyword>
<sequence>MPGPLCSNELGEDWIDPGTLALTRHRPPVPHGINSCQDNPRALLTQQVLLSPALQETVQITDNLTAPMTWDSYWRLAYDRADKVLQAQANELLRRGNITRLEFDELVKARNRLVEEFRKPLSPFGKQYSEILKPASKLPQPGELLAKKGGVEAVLESVGKSRATVNRLSMVFRVAGPALLMLDITITTIVVMKAHPEGRGRVAAREYTGLGFGVAGGAAGAWAGCVTLAALGSPSLVVPVVGEAAEGTLCVVGGILGGLGVGWVGREAGKATGEAVYDFVTTFRWE</sequence>
<keyword evidence="1" id="KW-0472">Membrane</keyword>
<gene>
    <name evidence="2" type="ORF">AW08_03625</name>
</gene>
<feature type="transmembrane region" description="Helical" evidence="1">
    <location>
        <begin position="170"/>
        <end position="191"/>
    </location>
</feature>
<dbReference type="Proteomes" id="UP000020218">
    <property type="component" value="Unassembled WGS sequence"/>
</dbReference>
<dbReference type="STRING" id="1454001.AW08_03625"/>
<accession>A0A011MQJ4</accession>